<proteinExistence type="predicted"/>
<dbReference type="AlphaFoldDB" id="A0A917MKW2"/>
<dbReference type="Proteomes" id="UP000603912">
    <property type="component" value="Unassembled WGS sequence"/>
</dbReference>
<sequence>MAQWTLIDRQLGKIWSRKRPAPTPALDVVGEQAETVRLSIASMEARLDELKSLSTDFARLVRPMDDFLDRHPQLQARLAEAEAGLQRELQLGRDLRRERDEAAAAALKATDEAAQSAAALARQQALARETEETITELRLALSSQSEAAEALRRKNDDETERSRALADECGALRTQTLTQGQ</sequence>
<feature type="compositionally biased region" description="Basic and acidic residues" evidence="1">
    <location>
        <begin position="149"/>
        <end position="166"/>
    </location>
</feature>
<organism evidence="2 3">
    <name type="scientific">Alsobacter metallidurans</name>
    <dbReference type="NCBI Taxonomy" id="340221"/>
    <lineage>
        <taxon>Bacteria</taxon>
        <taxon>Pseudomonadati</taxon>
        <taxon>Pseudomonadota</taxon>
        <taxon>Alphaproteobacteria</taxon>
        <taxon>Hyphomicrobiales</taxon>
        <taxon>Alsobacteraceae</taxon>
        <taxon>Alsobacter</taxon>
    </lineage>
</organism>
<accession>A0A917MKW2</accession>
<comment type="caution">
    <text evidence="2">The sequence shown here is derived from an EMBL/GenBank/DDBJ whole genome shotgun (WGS) entry which is preliminary data.</text>
</comment>
<evidence type="ECO:0000313" key="3">
    <source>
        <dbReference type="Proteomes" id="UP000603912"/>
    </source>
</evidence>
<evidence type="ECO:0000256" key="1">
    <source>
        <dbReference type="SAM" id="MobiDB-lite"/>
    </source>
</evidence>
<gene>
    <name evidence="2" type="ORF">GCM10007036_33820</name>
</gene>
<evidence type="ECO:0000313" key="2">
    <source>
        <dbReference type="EMBL" id="GGH26206.1"/>
    </source>
</evidence>
<reference evidence="2" key="1">
    <citation type="journal article" date="2014" name="Int. J. Syst. Evol. Microbiol.">
        <title>Complete genome sequence of Corynebacterium casei LMG S-19264T (=DSM 44701T), isolated from a smear-ripened cheese.</title>
        <authorList>
            <consortium name="US DOE Joint Genome Institute (JGI-PGF)"/>
            <person name="Walter F."/>
            <person name="Albersmeier A."/>
            <person name="Kalinowski J."/>
            <person name="Ruckert C."/>
        </authorList>
    </citation>
    <scope>NUCLEOTIDE SEQUENCE</scope>
    <source>
        <strain evidence="2">CGMCC 1.12214</strain>
    </source>
</reference>
<dbReference type="RefSeq" id="WP_188518880.1">
    <property type="nucleotide sequence ID" value="NZ_BMES01000002.1"/>
</dbReference>
<protein>
    <submittedName>
        <fullName evidence="2">Uncharacterized protein</fullName>
    </submittedName>
</protein>
<reference evidence="2" key="2">
    <citation type="submission" date="2020-09" db="EMBL/GenBank/DDBJ databases">
        <authorList>
            <person name="Sun Q."/>
            <person name="Zhou Y."/>
        </authorList>
    </citation>
    <scope>NUCLEOTIDE SEQUENCE</scope>
    <source>
        <strain evidence="2">CGMCC 1.12214</strain>
    </source>
</reference>
<keyword evidence="3" id="KW-1185">Reference proteome</keyword>
<name>A0A917MKW2_9HYPH</name>
<feature type="region of interest" description="Disordered" evidence="1">
    <location>
        <begin position="145"/>
        <end position="181"/>
    </location>
</feature>
<dbReference type="EMBL" id="BMES01000002">
    <property type="protein sequence ID" value="GGH26206.1"/>
    <property type="molecule type" value="Genomic_DNA"/>
</dbReference>